<comment type="similarity">
    <text evidence="1 5">Belongs to the type-B carboxylesterase/lipase family.</text>
</comment>
<evidence type="ECO:0000256" key="1">
    <source>
        <dbReference type="ARBA" id="ARBA00005964"/>
    </source>
</evidence>
<dbReference type="PROSITE" id="PS00122">
    <property type="entry name" value="CARBOXYLESTERASE_B_1"/>
    <property type="match status" value="1"/>
</dbReference>
<dbReference type="SUPFAM" id="SSF53474">
    <property type="entry name" value="alpha/beta-Hydrolases"/>
    <property type="match status" value="1"/>
</dbReference>
<keyword evidence="3 5" id="KW-0378">Hydrolase</keyword>
<dbReference type="Proteomes" id="UP000694846">
    <property type="component" value="Unplaced"/>
</dbReference>
<dbReference type="InterPro" id="IPR029058">
    <property type="entry name" value="AB_hydrolase_fold"/>
</dbReference>
<keyword evidence="4" id="KW-0325">Glycoprotein</keyword>
<dbReference type="PROSITE" id="PS00941">
    <property type="entry name" value="CARBOXYLESTERASE_B_2"/>
    <property type="match status" value="1"/>
</dbReference>
<dbReference type="GO" id="GO:0052689">
    <property type="term" value="F:carboxylic ester hydrolase activity"/>
    <property type="evidence" value="ECO:0007669"/>
    <property type="project" value="UniProtKB-KW"/>
</dbReference>
<dbReference type="EC" id="3.1.1.-" evidence="5"/>
<evidence type="ECO:0000256" key="2">
    <source>
        <dbReference type="ARBA" id="ARBA00022487"/>
    </source>
</evidence>
<dbReference type="RefSeq" id="XP_025406382.1">
    <property type="nucleotide sequence ID" value="XM_025550597.1"/>
</dbReference>
<evidence type="ECO:0000256" key="5">
    <source>
        <dbReference type="RuleBase" id="RU361235"/>
    </source>
</evidence>
<evidence type="ECO:0000256" key="4">
    <source>
        <dbReference type="ARBA" id="ARBA00023180"/>
    </source>
</evidence>
<evidence type="ECO:0000313" key="9">
    <source>
        <dbReference type="RefSeq" id="XP_025406382.1"/>
    </source>
</evidence>
<feature type="domain" description="Carboxylesterase type B" evidence="6">
    <location>
        <begin position="36"/>
        <end position="547"/>
    </location>
</feature>
<dbReference type="OrthoDB" id="19653at2759"/>
<proteinExistence type="inferred from homology"/>
<evidence type="ECO:0000313" key="8">
    <source>
        <dbReference type="RefSeq" id="XP_025406380.1"/>
    </source>
</evidence>
<dbReference type="GeneID" id="112680492"/>
<evidence type="ECO:0000313" key="7">
    <source>
        <dbReference type="Proteomes" id="UP000694846"/>
    </source>
</evidence>
<dbReference type="InterPro" id="IPR002018">
    <property type="entry name" value="CarbesteraseB"/>
</dbReference>
<dbReference type="AlphaFoldDB" id="A0A8B8F7R6"/>
<evidence type="ECO:0000256" key="3">
    <source>
        <dbReference type="ARBA" id="ARBA00022801"/>
    </source>
</evidence>
<keyword evidence="2" id="KW-0719">Serine esterase</keyword>
<dbReference type="PANTHER" id="PTHR43142:SF1">
    <property type="entry name" value="CARBOXYLIC ESTER HYDROLASE"/>
    <property type="match status" value="1"/>
</dbReference>
<name>A0A8B8F7R6_9HEMI</name>
<gene>
    <name evidence="8 9" type="primary">LOC112680492</name>
</gene>
<organism evidence="7 9">
    <name type="scientific">Sipha flava</name>
    <name type="common">yellow sugarcane aphid</name>
    <dbReference type="NCBI Taxonomy" id="143950"/>
    <lineage>
        <taxon>Eukaryota</taxon>
        <taxon>Metazoa</taxon>
        <taxon>Ecdysozoa</taxon>
        <taxon>Arthropoda</taxon>
        <taxon>Hexapoda</taxon>
        <taxon>Insecta</taxon>
        <taxon>Pterygota</taxon>
        <taxon>Neoptera</taxon>
        <taxon>Paraneoptera</taxon>
        <taxon>Hemiptera</taxon>
        <taxon>Sternorrhyncha</taxon>
        <taxon>Aphidomorpha</taxon>
        <taxon>Aphidoidea</taxon>
        <taxon>Aphididae</taxon>
        <taxon>Sipha</taxon>
    </lineage>
</organism>
<protein>
    <recommendedName>
        <fullName evidence="5">Carboxylic ester hydrolase</fullName>
        <ecNumber evidence="5">3.1.1.-</ecNumber>
    </recommendedName>
</protein>
<dbReference type="InterPro" id="IPR019826">
    <property type="entry name" value="Carboxylesterase_B_AS"/>
</dbReference>
<evidence type="ECO:0000259" key="6">
    <source>
        <dbReference type="Pfam" id="PF00135"/>
    </source>
</evidence>
<reference evidence="8 9" key="1">
    <citation type="submission" date="2025-04" db="UniProtKB">
        <authorList>
            <consortium name="RefSeq"/>
        </authorList>
    </citation>
    <scope>IDENTIFICATION</scope>
    <source>
        <tissue evidence="8 9">Whole body</tissue>
    </source>
</reference>
<keyword evidence="7" id="KW-1185">Reference proteome</keyword>
<dbReference type="InterPro" id="IPR019819">
    <property type="entry name" value="Carboxylesterase_B_CS"/>
</dbReference>
<accession>A0A8B8F7R6</accession>
<dbReference type="RefSeq" id="XP_025406380.1">
    <property type="nucleotide sequence ID" value="XM_025550595.1"/>
</dbReference>
<sequence length="571" mass="65212">MGSIFTTFIKCRIGAMILFNKLIILLSRIVPRKKMTVIIEQGILQGQYFKTRLSNKSYVRFLGIPYAKPPIQDLRFKSPVKHPGWSGVFKAFSEGNMCMQLDVFMTKRIIGSEDCLYLNIFMPQVEELDNEKKAVMVFIHGGAFSCGSGTLDFYSPDYLIDENVIVVTINYRLNVLGFLNFGIDECSGNMGLKDQLFALKWIKTNISAFGGDANNITIFGESAGSASVHYHLLSPQSTGMFHKAIMQSGCVFNPWAFNENHKKAAFKLAEHMGCQKDDPKEIVQYLLNVPATDLVKFSTLKLKFEGQRDILNFQFVPTVESDAVNEKFLPAHPEILMKTASPVPIISGLNDLEGMIIFADHHKPSQILEYHKTDKIRRLFESSYTDEVINKIRDFYFDNHSLMNETTKLENTCHMLSDVFFIKDFYRGFNHLLKNGQTQVYNYEFKFNGELNACKKLMFATRPNISSLKGACHADELNYLFYGQLFGFLPKLDSPEFRMCRTMCKLWCNFAKTGNPNSSDLSFIWNNTSTDDPKYLILDGDNTRMVDGLIVSSRTHFWENITKLAQLKQKL</sequence>
<dbReference type="PANTHER" id="PTHR43142">
    <property type="entry name" value="CARBOXYLIC ESTER HYDROLASE"/>
    <property type="match status" value="1"/>
</dbReference>
<dbReference type="Gene3D" id="3.40.50.1820">
    <property type="entry name" value="alpha/beta hydrolase"/>
    <property type="match status" value="1"/>
</dbReference>
<dbReference type="Pfam" id="PF00135">
    <property type="entry name" value="COesterase"/>
    <property type="match status" value="1"/>
</dbReference>